<accession>A0AAE3EKV3</accession>
<organism evidence="1 2">
    <name type="scientific">Wocania arenilitoris</name>
    <dbReference type="NCBI Taxonomy" id="2044858"/>
    <lineage>
        <taxon>Bacteria</taxon>
        <taxon>Pseudomonadati</taxon>
        <taxon>Bacteroidota</taxon>
        <taxon>Flavobacteriia</taxon>
        <taxon>Flavobacteriales</taxon>
        <taxon>Flavobacteriaceae</taxon>
        <taxon>Wocania</taxon>
    </lineage>
</organism>
<dbReference type="RefSeq" id="WP_237238735.1">
    <property type="nucleotide sequence ID" value="NZ_JAKKDU010000003.1"/>
</dbReference>
<comment type="caution">
    <text evidence="1">The sequence shown here is derived from an EMBL/GenBank/DDBJ whole genome shotgun (WGS) entry which is preliminary data.</text>
</comment>
<protein>
    <submittedName>
        <fullName evidence="1">E3 ubiquitin ligase family protein</fullName>
    </submittedName>
</protein>
<evidence type="ECO:0000313" key="1">
    <source>
        <dbReference type="EMBL" id="MCF7567376.1"/>
    </source>
</evidence>
<evidence type="ECO:0000313" key="2">
    <source>
        <dbReference type="Proteomes" id="UP001199795"/>
    </source>
</evidence>
<keyword evidence="2" id="KW-1185">Reference proteome</keyword>
<dbReference type="Proteomes" id="UP001199795">
    <property type="component" value="Unassembled WGS sequence"/>
</dbReference>
<name>A0AAE3EKV3_9FLAO</name>
<gene>
    <name evidence="1" type="ORF">L3X37_03220</name>
</gene>
<dbReference type="AlphaFoldDB" id="A0AAE3EKV3"/>
<dbReference type="EMBL" id="JAKKDU010000003">
    <property type="protein sequence ID" value="MCF7567376.1"/>
    <property type="molecule type" value="Genomic_DNA"/>
</dbReference>
<sequence length="195" mass="22540">MSFKTDELTKVTGKVLHVHEPFVMPYSKRKCVAYLFKIERKVRTGKHSRWKTLIEKEDIQDFFIEKNGEVVIVKPRKSPKNYYGYLVEDTSISSGTFNDPTPEFKKVLDDFGIESENWFGFNKTLRYTERIIEVGEVITVGGVAKWKAIDKSVSGYENSKIATLESSGNQKIIITDLISARRTELQNFRIPISRY</sequence>
<proteinExistence type="predicted"/>
<reference evidence="1" key="1">
    <citation type="submission" date="2022-01" db="EMBL/GenBank/DDBJ databases">
        <title>Draft genome sequence of Sabulilitoribacter arenilitoris KCTC 52401.</title>
        <authorList>
            <person name="Oh J.-S."/>
        </authorList>
    </citation>
    <scope>NUCLEOTIDE SEQUENCE</scope>
    <source>
        <strain evidence="1">HMF6543</strain>
    </source>
</reference>